<dbReference type="eggNOG" id="COG2175">
    <property type="taxonomic scope" value="Bacteria"/>
</dbReference>
<dbReference type="GO" id="GO:0000908">
    <property type="term" value="F:taurine dioxygenase activity"/>
    <property type="evidence" value="ECO:0007669"/>
    <property type="project" value="TreeGrafter"/>
</dbReference>
<keyword evidence="4" id="KW-0560">Oxidoreductase</keyword>
<dbReference type="Proteomes" id="UP000016568">
    <property type="component" value="Unassembled WGS sequence"/>
</dbReference>
<dbReference type="AlphaFoldDB" id="U2ZZH7"/>
<dbReference type="PANTHER" id="PTHR30468">
    <property type="entry name" value="ALPHA-KETOGLUTARATE-DEPENDENT SULFONATE DIOXYGENASE"/>
    <property type="match status" value="1"/>
</dbReference>
<accession>U2ZZH7</accession>
<keyword evidence="2" id="KW-0479">Metal-binding</keyword>
<organism evidence="7 8">
    <name type="scientific">Caenibius tardaugens NBRC 16725</name>
    <dbReference type="NCBI Taxonomy" id="1219035"/>
    <lineage>
        <taxon>Bacteria</taxon>
        <taxon>Pseudomonadati</taxon>
        <taxon>Pseudomonadota</taxon>
        <taxon>Alphaproteobacteria</taxon>
        <taxon>Sphingomonadales</taxon>
        <taxon>Erythrobacteraceae</taxon>
        <taxon>Caenibius</taxon>
    </lineage>
</organism>
<dbReference type="InterPro" id="IPR003819">
    <property type="entry name" value="TauD/TfdA-like"/>
</dbReference>
<dbReference type="Pfam" id="PF02668">
    <property type="entry name" value="TauD"/>
    <property type="match status" value="1"/>
</dbReference>
<dbReference type="SUPFAM" id="SSF51197">
    <property type="entry name" value="Clavaminate synthase-like"/>
    <property type="match status" value="1"/>
</dbReference>
<evidence type="ECO:0000256" key="4">
    <source>
        <dbReference type="ARBA" id="ARBA00023002"/>
    </source>
</evidence>
<keyword evidence="3 7" id="KW-0223">Dioxygenase</keyword>
<dbReference type="OrthoDB" id="7209371at2"/>
<dbReference type="GO" id="GO:0046872">
    <property type="term" value="F:metal ion binding"/>
    <property type="evidence" value="ECO:0007669"/>
    <property type="project" value="UniProtKB-KW"/>
</dbReference>
<reference evidence="7 8" key="1">
    <citation type="submission" date="2013-09" db="EMBL/GenBank/DDBJ databases">
        <title>Whole genome shotgun sequence of Novosphingobium tardaugens NBRC 16725.</title>
        <authorList>
            <person name="Isaki S."/>
            <person name="Hosoyama A."/>
            <person name="Tsuchikane K."/>
            <person name="Katsumata H."/>
            <person name="Ando Y."/>
            <person name="Yamazaki S."/>
            <person name="Fujita N."/>
        </authorList>
    </citation>
    <scope>NUCLEOTIDE SEQUENCE [LARGE SCALE GENOMIC DNA]</scope>
    <source>
        <strain evidence="7 8">NBRC 16725</strain>
    </source>
</reference>
<protein>
    <submittedName>
        <fullName evidence="7">Alpha-ketoglutarate-dependent taurine dioxygenase</fullName>
    </submittedName>
</protein>
<dbReference type="InterPro" id="IPR051323">
    <property type="entry name" value="AtsK-like"/>
</dbReference>
<dbReference type="KEGG" id="ntd:EGO55_10920"/>
<dbReference type="PANTHER" id="PTHR30468:SF1">
    <property type="entry name" value="ALPHA-KETOGLUTARATE-DEPENDENT SULFONATE DIOXYGENASE"/>
    <property type="match status" value="1"/>
</dbReference>
<dbReference type="InterPro" id="IPR042098">
    <property type="entry name" value="TauD-like_sf"/>
</dbReference>
<evidence type="ECO:0000313" key="8">
    <source>
        <dbReference type="Proteomes" id="UP000016568"/>
    </source>
</evidence>
<dbReference type="RefSeq" id="WP_021691612.1">
    <property type="nucleotide sequence ID" value="NZ_BASZ01000012.1"/>
</dbReference>
<evidence type="ECO:0000256" key="5">
    <source>
        <dbReference type="ARBA" id="ARBA00023004"/>
    </source>
</evidence>
<evidence type="ECO:0000313" key="7">
    <source>
        <dbReference type="EMBL" id="GAD50794.1"/>
    </source>
</evidence>
<sequence length="300" mass="32950">MTLQTRPLGSIGMEVIGLDPGQPIDTATAAELQALWYQAGVLLFRGMGTSAEALLDLSRCFGELEPHPIEQIRMPDYPELIELTNRDGPKGPVYAYDGVPTYGRIPWHTDLAFQPVPNAGALLNMVHRAEQGGMTAWLDTTSAYESLSDDLKQRLDGLEARFEFCADLGRMRFRNPGGTRVGTSAAKFPDYPALARPIVARHPQTGNVVMNVCPLNIQGIVGMDQAQGDALINELIDAVVQPQFIYEHDWGTNDIVLWDNYRMMHAAAGHPLDVLRIARRSTLRGNAVMGRVLETAEIAA</sequence>
<comment type="similarity">
    <text evidence="1">Belongs to the TfdA dioxygenase family.</text>
</comment>
<keyword evidence="5" id="KW-0408">Iron</keyword>
<feature type="domain" description="TauD/TfdA-like" evidence="6">
    <location>
        <begin position="5"/>
        <end position="269"/>
    </location>
</feature>
<name>U2ZZH7_9SPHN</name>
<gene>
    <name evidence="7" type="primary">tauD</name>
    <name evidence="7" type="ORF">NT2_12_00580</name>
</gene>
<comment type="caution">
    <text evidence="7">The sequence shown here is derived from an EMBL/GenBank/DDBJ whole genome shotgun (WGS) entry which is preliminary data.</text>
</comment>
<dbReference type="Gene3D" id="3.60.130.10">
    <property type="entry name" value="Clavaminate synthase-like"/>
    <property type="match status" value="1"/>
</dbReference>
<evidence type="ECO:0000259" key="6">
    <source>
        <dbReference type="Pfam" id="PF02668"/>
    </source>
</evidence>
<dbReference type="GO" id="GO:0005737">
    <property type="term" value="C:cytoplasm"/>
    <property type="evidence" value="ECO:0007669"/>
    <property type="project" value="TreeGrafter"/>
</dbReference>
<evidence type="ECO:0000256" key="3">
    <source>
        <dbReference type="ARBA" id="ARBA00022964"/>
    </source>
</evidence>
<keyword evidence="8" id="KW-1185">Reference proteome</keyword>
<evidence type="ECO:0000256" key="2">
    <source>
        <dbReference type="ARBA" id="ARBA00022723"/>
    </source>
</evidence>
<dbReference type="GO" id="GO:0006790">
    <property type="term" value="P:sulfur compound metabolic process"/>
    <property type="evidence" value="ECO:0007669"/>
    <property type="project" value="TreeGrafter"/>
</dbReference>
<proteinExistence type="inferred from homology"/>
<evidence type="ECO:0000256" key="1">
    <source>
        <dbReference type="ARBA" id="ARBA00005896"/>
    </source>
</evidence>
<dbReference type="EMBL" id="BASZ01000012">
    <property type="protein sequence ID" value="GAD50794.1"/>
    <property type="molecule type" value="Genomic_DNA"/>
</dbReference>